<dbReference type="InterPro" id="IPR023000">
    <property type="entry name" value="Shikimate_kinase_CS"/>
</dbReference>
<keyword evidence="6 11" id="KW-0547">Nucleotide-binding</keyword>
<sequence>MLMIKSNLPIILIGFMGSGKTTIGQEFAQLNDLTFVDLDRYIVETMNLSIPEIFERYGEKEFRKIELKSLKEVIKKYDIIATGGGIVESERSLNYLNSINHPIIWIDAPFDTLYTRIKNDKNRPNAFGQNYNTVKNLYFKRYSRYNEIAFIKLSSNIPFDRTLNELNQFINADDQY</sequence>
<organism evidence="12 13">
    <name type="scientific">Staphylococcus canis</name>
    <dbReference type="NCBI Taxonomy" id="2724942"/>
    <lineage>
        <taxon>Bacteria</taxon>
        <taxon>Bacillati</taxon>
        <taxon>Bacillota</taxon>
        <taxon>Bacilli</taxon>
        <taxon>Bacillales</taxon>
        <taxon>Staphylococcaceae</taxon>
        <taxon>Staphylococcus</taxon>
    </lineage>
</organism>
<evidence type="ECO:0000256" key="2">
    <source>
        <dbReference type="ARBA" id="ARBA00006997"/>
    </source>
</evidence>
<comment type="catalytic activity">
    <reaction evidence="10 11">
        <text>shikimate + ATP = 3-phosphoshikimate + ADP + H(+)</text>
        <dbReference type="Rhea" id="RHEA:13121"/>
        <dbReference type="ChEBI" id="CHEBI:15378"/>
        <dbReference type="ChEBI" id="CHEBI:30616"/>
        <dbReference type="ChEBI" id="CHEBI:36208"/>
        <dbReference type="ChEBI" id="CHEBI:145989"/>
        <dbReference type="ChEBI" id="CHEBI:456216"/>
        <dbReference type="EC" id="2.7.1.71"/>
    </reaction>
</comment>
<dbReference type="PROSITE" id="PS01128">
    <property type="entry name" value="SHIKIMATE_KINASE"/>
    <property type="match status" value="1"/>
</dbReference>
<evidence type="ECO:0000256" key="4">
    <source>
        <dbReference type="ARBA" id="ARBA00022605"/>
    </source>
</evidence>
<dbReference type="Gene3D" id="3.40.50.300">
    <property type="entry name" value="P-loop containing nucleotide triphosphate hydrolases"/>
    <property type="match status" value="1"/>
</dbReference>
<keyword evidence="11" id="KW-0963">Cytoplasm</keyword>
<keyword evidence="7 11" id="KW-0418">Kinase</keyword>
<feature type="binding site" evidence="11">
    <location>
        <position position="123"/>
    </location>
    <ligand>
        <name>ATP</name>
        <dbReference type="ChEBI" id="CHEBI:30616"/>
    </ligand>
</feature>
<comment type="similarity">
    <text evidence="2 11">Belongs to the shikimate kinase family.</text>
</comment>
<evidence type="ECO:0000256" key="6">
    <source>
        <dbReference type="ARBA" id="ARBA00022741"/>
    </source>
</evidence>
<evidence type="ECO:0000256" key="9">
    <source>
        <dbReference type="ARBA" id="ARBA00023141"/>
    </source>
</evidence>
<evidence type="ECO:0000256" key="7">
    <source>
        <dbReference type="ARBA" id="ARBA00022777"/>
    </source>
</evidence>
<gene>
    <name evidence="11" type="primary">aroK</name>
    <name evidence="12" type="ORF">HHH54_08530</name>
</gene>
<dbReference type="PRINTS" id="PR01100">
    <property type="entry name" value="SHIKIMTKNASE"/>
</dbReference>
<feature type="binding site" evidence="11">
    <location>
        <position position="141"/>
    </location>
    <ligand>
        <name>substrate</name>
    </ligand>
</feature>
<dbReference type="CDD" id="cd00464">
    <property type="entry name" value="SK"/>
    <property type="match status" value="1"/>
</dbReference>
<dbReference type="Proteomes" id="UP000751852">
    <property type="component" value="Unassembled WGS sequence"/>
</dbReference>
<accession>A0ABS0TAD8</accession>
<keyword evidence="13" id="KW-1185">Reference proteome</keyword>
<feature type="binding site" evidence="11">
    <location>
        <begin position="17"/>
        <end position="22"/>
    </location>
    <ligand>
        <name>ATP</name>
        <dbReference type="ChEBI" id="CHEBI:30616"/>
    </ligand>
</feature>
<dbReference type="SUPFAM" id="SSF52540">
    <property type="entry name" value="P-loop containing nucleoside triphosphate hydrolases"/>
    <property type="match status" value="1"/>
</dbReference>
<dbReference type="GO" id="GO:0016301">
    <property type="term" value="F:kinase activity"/>
    <property type="evidence" value="ECO:0007669"/>
    <property type="project" value="UniProtKB-KW"/>
</dbReference>
<evidence type="ECO:0000256" key="1">
    <source>
        <dbReference type="ARBA" id="ARBA00004842"/>
    </source>
</evidence>
<keyword evidence="11" id="KW-0479">Metal-binding</keyword>
<comment type="pathway">
    <text evidence="1 11">Metabolic intermediate biosynthesis; chorismate biosynthesis; chorismate from D-erythrose 4-phosphate and phosphoenolpyruvate: step 5/7.</text>
</comment>
<dbReference type="InterPro" id="IPR031322">
    <property type="entry name" value="Shikimate/glucono_kinase"/>
</dbReference>
<evidence type="ECO:0000313" key="13">
    <source>
        <dbReference type="Proteomes" id="UP000751852"/>
    </source>
</evidence>
<evidence type="ECO:0000256" key="11">
    <source>
        <dbReference type="HAMAP-Rule" id="MF_00109"/>
    </source>
</evidence>
<comment type="cofactor">
    <cofactor evidence="11">
        <name>Mg(2+)</name>
        <dbReference type="ChEBI" id="CHEBI:18420"/>
    </cofactor>
    <text evidence="11">Binds 1 Mg(2+) ion per subunit.</text>
</comment>
<keyword evidence="8 11" id="KW-0067">ATP-binding</keyword>
<evidence type="ECO:0000256" key="8">
    <source>
        <dbReference type="ARBA" id="ARBA00022840"/>
    </source>
</evidence>
<dbReference type="PANTHER" id="PTHR21087:SF16">
    <property type="entry name" value="SHIKIMATE KINASE 1, CHLOROPLASTIC"/>
    <property type="match status" value="1"/>
</dbReference>
<dbReference type="HAMAP" id="MF_00109">
    <property type="entry name" value="Shikimate_kinase"/>
    <property type="match status" value="1"/>
</dbReference>
<reference evidence="12 13" key="1">
    <citation type="submission" date="2020-04" db="EMBL/GenBank/DDBJ databases">
        <title>Staphylococcus species from domestic dog.</title>
        <authorList>
            <person name="Paterson G.K."/>
        </authorList>
    </citation>
    <scope>NUCLEOTIDE SEQUENCE [LARGE SCALE GENOMIC DNA]</scope>
    <source>
        <strain evidence="12 13">H16/1A</strain>
    </source>
</reference>
<evidence type="ECO:0000313" key="12">
    <source>
        <dbReference type="EMBL" id="MBI5975642.1"/>
    </source>
</evidence>
<comment type="subcellular location">
    <subcellularLocation>
        <location evidence="11">Cytoplasm</location>
    </subcellularLocation>
</comment>
<comment type="function">
    <text evidence="11">Catalyzes the specific phosphorylation of the 3-hydroxyl group of shikimic acid using ATP as a cosubstrate.</text>
</comment>
<dbReference type="EMBL" id="JABANU010000022">
    <property type="protein sequence ID" value="MBI5975642.1"/>
    <property type="molecule type" value="Genomic_DNA"/>
</dbReference>
<dbReference type="InterPro" id="IPR027417">
    <property type="entry name" value="P-loop_NTPase"/>
</dbReference>
<proteinExistence type="inferred from homology"/>
<name>A0ABS0TAD8_9STAP</name>
<dbReference type="PANTHER" id="PTHR21087">
    <property type="entry name" value="SHIKIMATE KINASE"/>
    <property type="match status" value="1"/>
</dbReference>
<comment type="caution">
    <text evidence="12">The sequence shown here is derived from an EMBL/GenBank/DDBJ whole genome shotgun (WGS) entry which is preliminary data.</text>
</comment>
<keyword evidence="11" id="KW-0460">Magnesium</keyword>
<feature type="binding site" evidence="11">
    <location>
        <position position="21"/>
    </location>
    <ligand>
        <name>Mg(2+)</name>
        <dbReference type="ChEBI" id="CHEBI:18420"/>
    </ligand>
</feature>
<evidence type="ECO:0000256" key="5">
    <source>
        <dbReference type="ARBA" id="ARBA00022679"/>
    </source>
</evidence>
<dbReference type="Pfam" id="PF01202">
    <property type="entry name" value="SKI"/>
    <property type="match status" value="1"/>
</dbReference>
<dbReference type="RefSeq" id="WP_198618447.1">
    <property type="nucleotide sequence ID" value="NZ_JABANU010000022.1"/>
</dbReference>
<comment type="caution">
    <text evidence="11">Lacks conserved residue(s) required for the propagation of feature annotation.</text>
</comment>
<feature type="binding site" evidence="11">
    <location>
        <position position="84"/>
    </location>
    <ligand>
        <name>substrate</name>
    </ligand>
</feature>
<evidence type="ECO:0000256" key="3">
    <source>
        <dbReference type="ARBA" id="ARBA00012154"/>
    </source>
</evidence>
<evidence type="ECO:0000256" key="10">
    <source>
        <dbReference type="ARBA" id="ARBA00048567"/>
    </source>
</evidence>
<feature type="binding site" evidence="11">
    <location>
        <position position="63"/>
    </location>
    <ligand>
        <name>substrate</name>
    </ligand>
</feature>
<keyword evidence="9 11" id="KW-0057">Aromatic amino acid biosynthesis</keyword>
<dbReference type="EC" id="2.7.1.71" evidence="3 11"/>
<dbReference type="InterPro" id="IPR000623">
    <property type="entry name" value="Shikimate_kinase/TSH1"/>
</dbReference>
<comment type="subunit">
    <text evidence="11">Monomer.</text>
</comment>
<keyword evidence="4 11" id="KW-0028">Amino-acid biosynthesis</keyword>
<keyword evidence="5 11" id="KW-0808">Transferase</keyword>
<protein>
    <recommendedName>
        <fullName evidence="3 11">Shikimate kinase</fullName>
        <shortName evidence="11">SK</shortName>
        <ecNumber evidence="3 11">2.7.1.71</ecNumber>
    </recommendedName>
</protein>
<feature type="binding site" evidence="11">
    <location>
        <position position="39"/>
    </location>
    <ligand>
        <name>substrate</name>
    </ligand>
</feature>